<dbReference type="RefSeq" id="WP_345065045.1">
    <property type="nucleotide sequence ID" value="NZ_BAABGR010000006.1"/>
</dbReference>
<name>A0ABP8QY63_9SPHI</name>
<dbReference type="EMBL" id="BAABGR010000006">
    <property type="protein sequence ID" value="GAA4513004.1"/>
    <property type="molecule type" value="Genomic_DNA"/>
</dbReference>
<accession>A0ABP8QY63</accession>
<protein>
    <recommendedName>
        <fullName evidence="4">Lumazine-binding</fullName>
    </recommendedName>
</protein>
<keyword evidence="3" id="KW-1185">Reference proteome</keyword>
<dbReference type="InterPro" id="IPR039437">
    <property type="entry name" value="FrzH/put_lumazine-bd"/>
</dbReference>
<feature type="signal peptide" evidence="1">
    <location>
        <begin position="1"/>
        <end position="22"/>
    </location>
</feature>
<evidence type="ECO:0000313" key="3">
    <source>
        <dbReference type="Proteomes" id="UP001500394"/>
    </source>
</evidence>
<evidence type="ECO:0000256" key="1">
    <source>
        <dbReference type="SAM" id="SignalP"/>
    </source>
</evidence>
<organism evidence="2 3">
    <name type="scientific">Sphingobacterium thermophilum</name>
    <dbReference type="NCBI Taxonomy" id="768534"/>
    <lineage>
        <taxon>Bacteria</taxon>
        <taxon>Pseudomonadati</taxon>
        <taxon>Bacteroidota</taxon>
        <taxon>Sphingobacteriia</taxon>
        <taxon>Sphingobacteriales</taxon>
        <taxon>Sphingobacteriaceae</taxon>
        <taxon>Sphingobacterium</taxon>
    </lineage>
</organism>
<reference evidence="3" key="1">
    <citation type="journal article" date="2019" name="Int. J. Syst. Evol. Microbiol.">
        <title>The Global Catalogue of Microorganisms (GCM) 10K type strain sequencing project: providing services to taxonomists for standard genome sequencing and annotation.</title>
        <authorList>
            <consortium name="The Broad Institute Genomics Platform"/>
            <consortium name="The Broad Institute Genome Sequencing Center for Infectious Disease"/>
            <person name="Wu L."/>
            <person name="Ma J."/>
        </authorList>
    </citation>
    <scope>NUCLEOTIDE SEQUENCE [LARGE SCALE GENOMIC DNA]</scope>
    <source>
        <strain evidence="3">JCM 17858</strain>
    </source>
</reference>
<dbReference type="Pfam" id="PF12893">
    <property type="entry name" value="Lumazine_bd_2"/>
    <property type="match status" value="1"/>
</dbReference>
<dbReference type="SUPFAM" id="SSF54427">
    <property type="entry name" value="NTF2-like"/>
    <property type="match status" value="1"/>
</dbReference>
<proteinExistence type="predicted"/>
<dbReference type="Gene3D" id="3.10.450.50">
    <property type="match status" value="1"/>
</dbReference>
<evidence type="ECO:0008006" key="4">
    <source>
        <dbReference type="Google" id="ProtNLM"/>
    </source>
</evidence>
<gene>
    <name evidence="2" type="ORF">GCM10023173_08030</name>
</gene>
<comment type="caution">
    <text evidence="2">The sequence shown here is derived from an EMBL/GenBank/DDBJ whole genome shotgun (WGS) entry which is preliminary data.</text>
</comment>
<keyword evidence="1" id="KW-0732">Signal</keyword>
<feature type="chain" id="PRO_5046453827" description="Lumazine-binding" evidence="1">
    <location>
        <begin position="23"/>
        <end position="141"/>
    </location>
</feature>
<dbReference type="Proteomes" id="UP001500394">
    <property type="component" value="Unassembled WGS sequence"/>
</dbReference>
<dbReference type="InterPro" id="IPR032710">
    <property type="entry name" value="NTF2-like_dom_sf"/>
</dbReference>
<evidence type="ECO:0000313" key="2">
    <source>
        <dbReference type="EMBL" id="GAA4513004.1"/>
    </source>
</evidence>
<sequence>MKTTIKSIATALLMIVSLSSFAKVNANPLMGKSTADIMVAYAEAVVEGNSLLNKYLFTEDFTYENTANQQTFDKKKYMKLIESNKGLKFDCTTNYQILDQTGKSCVAKVTMDFETFQRVDIITLKFTEEGWKISEVVTTYP</sequence>